<dbReference type="EMBL" id="BART01001313">
    <property type="protein sequence ID" value="GAG66564.1"/>
    <property type="molecule type" value="Genomic_DNA"/>
</dbReference>
<dbReference type="CDD" id="cd02440">
    <property type="entry name" value="AdoMet_MTases"/>
    <property type="match status" value="1"/>
</dbReference>
<protein>
    <recommendedName>
        <fullName evidence="1">Methyltransferase domain-containing protein</fullName>
    </recommendedName>
</protein>
<dbReference type="Gene3D" id="3.40.50.150">
    <property type="entry name" value="Vaccinia Virus protein VP39"/>
    <property type="match status" value="1"/>
</dbReference>
<proteinExistence type="predicted"/>
<comment type="caution">
    <text evidence="2">The sequence shown here is derived from an EMBL/GenBank/DDBJ whole genome shotgun (WGS) entry which is preliminary data.</text>
</comment>
<accession>X0ZBK1</accession>
<organism evidence="2">
    <name type="scientific">marine sediment metagenome</name>
    <dbReference type="NCBI Taxonomy" id="412755"/>
    <lineage>
        <taxon>unclassified sequences</taxon>
        <taxon>metagenomes</taxon>
        <taxon>ecological metagenomes</taxon>
    </lineage>
</organism>
<dbReference type="InterPro" id="IPR041698">
    <property type="entry name" value="Methyltransf_25"/>
</dbReference>
<evidence type="ECO:0000313" key="2">
    <source>
        <dbReference type="EMBL" id="GAG66564.1"/>
    </source>
</evidence>
<dbReference type="AlphaFoldDB" id="X0ZBK1"/>
<name>X0ZBK1_9ZZZZ</name>
<gene>
    <name evidence="2" type="ORF">S01H4_04775</name>
</gene>
<sequence length="255" mass="29724">MREEIMKDYQDAYGHNMYDYIKGKSSGFEIVERDDGLIDVTGSIKRYFSEYKDWPSQQNKAMEYVKGKVLDIGCGAGRHSLYLQEKGFDVLGIDFSPLAVKVCKLRGLKKAKVIPITQINSKLGIFDTILMLGGNFGLFGNFKSAIWLPKRFNKITSGTGRIIAETRDPYYTELPEHLEYHEFNRKRGRMSGQVRIRIRYKKYVTPWFDYLLFSKEEMNKILKNTDWEVKKFINGQYGMYIAIIEKRLKAEIIVT</sequence>
<reference evidence="2" key="1">
    <citation type="journal article" date="2014" name="Front. Microbiol.">
        <title>High frequency of phylogenetically diverse reductive dehalogenase-homologous genes in deep subseafloor sedimentary metagenomes.</title>
        <authorList>
            <person name="Kawai M."/>
            <person name="Futagami T."/>
            <person name="Toyoda A."/>
            <person name="Takaki Y."/>
            <person name="Nishi S."/>
            <person name="Hori S."/>
            <person name="Arai W."/>
            <person name="Tsubouchi T."/>
            <person name="Morono Y."/>
            <person name="Uchiyama I."/>
            <person name="Ito T."/>
            <person name="Fujiyama A."/>
            <person name="Inagaki F."/>
            <person name="Takami H."/>
        </authorList>
    </citation>
    <scope>NUCLEOTIDE SEQUENCE</scope>
    <source>
        <strain evidence="2">Expedition CK06-06</strain>
    </source>
</reference>
<feature type="domain" description="Methyltransferase" evidence="1">
    <location>
        <begin position="69"/>
        <end position="133"/>
    </location>
</feature>
<dbReference type="Pfam" id="PF13649">
    <property type="entry name" value="Methyltransf_25"/>
    <property type="match status" value="1"/>
</dbReference>
<dbReference type="InterPro" id="IPR029063">
    <property type="entry name" value="SAM-dependent_MTases_sf"/>
</dbReference>
<dbReference type="SUPFAM" id="SSF53335">
    <property type="entry name" value="S-adenosyl-L-methionine-dependent methyltransferases"/>
    <property type="match status" value="1"/>
</dbReference>
<evidence type="ECO:0000259" key="1">
    <source>
        <dbReference type="Pfam" id="PF13649"/>
    </source>
</evidence>